<evidence type="ECO:0000313" key="1">
    <source>
        <dbReference type="EMBL" id="CAG8477069.1"/>
    </source>
</evidence>
<name>A0A9N8W4M8_9GLOM</name>
<dbReference type="Proteomes" id="UP000789706">
    <property type="component" value="Unassembled WGS sequence"/>
</dbReference>
<accession>A0A9N8W4M8</accession>
<gene>
    <name evidence="1" type="ORF">DEBURN_LOCUS3456</name>
</gene>
<organism evidence="1 2">
    <name type="scientific">Diversispora eburnea</name>
    <dbReference type="NCBI Taxonomy" id="1213867"/>
    <lineage>
        <taxon>Eukaryota</taxon>
        <taxon>Fungi</taxon>
        <taxon>Fungi incertae sedis</taxon>
        <taxon>Mucoromycota</taxon>
        <taxon>Glomeromycotina</taxon>
        <taxon>Glomeromycetes</taxon>
        <taxon>Diversisporales</taxon>
        <taxon>Diversisporaceae</taxon>
        <taxon>Diversispora</taxon>
    </lineage>
</organism>
<evidence type="ECO:0000313" key="2">
    <source>
        <dbReference type="Proteomes" id="UP000789706"/>
    </source>
</evidence>
<keyword evidence="2" id="KW-1185">Reference proteome</keyword>
<proteinExistence type="predicted"/>
<dbReference type="EMBL" id="CAJVPK010000220">
    <property type="protein sequence ID" value="CAG8477069.1"/>
    <property type="molecule type" value="Genomic_DNA"/>
</dbReference>
<comment type="caution">
    <text evidence="1">The sequence shown here is derived from an EMBL/GenBank/DDBJ whole genome shotgun (WGS) entry which is preliminary data.</text>
</comment>
<dbReference type="AlphaFoldDB" id="A0A9N8W4M8"/>
<protein>
    <submittedName>
        <fullName evidence="1">1667_t:CDS:1</fullName>
    </submittedName>
</protein>
<reference evidence="1" key="1">
    <citation type="submission" date="2021-06" db="EMBL/GenBank/DDBJ databases">
        <authorList>
            <person name="Kallberg Y."/>
            <person name="Tangrot J."/>
            <person name="Rosling A."/>
        </authorList>
    </citation>
    <scope>NUCLEOTIDE SEQUENCE</scope>
    <source>
        <strain evidence="1">AZ414A</strain>
    </source>
</reference>
<sequence length="202" mass="23244">MQFELDLLKQENTRLTIRIAELEHIPKENNELIDTFSTASVHRLNLGSFKRFPRKNAANSSFSFDFFDSQVNSLGFSSANMKQLKHVSTESLIKARRSLGFDSKDNDKIFGDFTLEEKNELLSQQPNSKVTTEHISHENCVTKNDYKMSESSTALSTLNFKKTPAKRYKLKDFVSPHKFSLSILIFNLIEGGYKLIVWKLRV</sequence>